<dbReference type="GO" id="GO:0016787">
    <property type="term" value="F:hydrolase activity"/>
    <property type="evidence" value="ECO:0007669"/>
    <property type="project" value="UniProtKB-KW"/>
</dbReference>
<feature type="signal peptide" evidence="1">
    <location>
        <begin position="1"/>
        <end position="23"/>
    </location>
</feature>
<sequence>MHWRPQALTALLLAGALSGPSGAASAPPTACEQALQRPPMALQSKLCNDARPSDAAAQNLHGVLVLLRGEPLAEHYFSGKDRHIGEWGSHEQAFDAHTLHDLRSISKSVVGLLVGVALQQGLIPSLDSPVLDLLARPDASAEWRGITVRHLLTMSSGMDWNEDGAVSLFSDESRMEFSSDMVGYVLGRSLAVAPGSQYRYNSGGVVLLGAVLERLSGQPLAQYAQQALFAPLGIQEFVWQTGRAQQPMAHAGLRLRPRDLARLGQMLLDGGRWQGRQIVPEAYVHASFEGSLPAELPGWRYGYLWRTGSHTVDGHAWTWVGAMGNGGQRLYLVPALKLVVVITAGRYNQPAPQNGRASQQLFQTLLEDVARSTPP</sequence>
<evidence type="ECO:0000313" key="4">
    <source>
        <dbReference type="Proteomes" id="UP001528672"/>
    </source>
</evidence>
<dbReference type="InterPro" id="IPR012338">
    <property type="entry name" value="Beta-lactam/transpept-like"/>
</dbReference>
<dbReference type="InterPro" id="IPR050789">
    <property type="entry name" value="Diverse_Enzym_Activities"/>
</dbReference>
<keyword evidence="1" id="KW-0732">Signal</keyword>
<keyword evidence="3" id="KW-0378">Hydrolase</keyword>
<evidence type="ECO:0000256" key="1">
    <source>
        <dbReference type="SAM" id="SignalP"/>
    </source>
</evidence>
<dbReference type="RefSeq" id="WP_273928106.1">
    <property type="nucleotide sequence ID" value="NZ_JAQSIO010000007.1"/>
</dbReference>
<gene>
    <name evidence="3" type="ORF">PSQ39_17205</name>
</gene>
<accession>A0ABT5MIZ0</accession>
<dbReference type="Gene3D" id="3.40.710.10">
    <property type="entry name" value="DD-peptidase/beta-lactamase superfamily"/>
    <property type="match status" value="1"/>
</dbReference>
<evidence type="ECO:0000259" key="2">
    <source>
        <dbReference type="Pfam" id="PF00144"/>
    </source>
</evidence>
<proteinExistence type="predicted"/>
<dbReference type="PANTHER" id="PTHR43283">
    <property type="entry name" value="BETA-LACTAMASE-RELATED"/>
    <property type="match status" value="1"/>
</dbReference>
<protein>
    <submittedName>
        <fullName evidence="3">Serine hydrolase</fullName>
    </submittedName>
</protein>
<dbReference type="PANTHER" id="PTHR43283:SF7">
    <property type="entry name" value="BETA-LACTAMASE-RELATED DOMAIN-CONTAINING PROTEIN"/>
    <property type="match status" value="1"/>
</dbReference>
<keyword evidence="4" id="KW-1185">Reference proteome</keyword>
<dbReference type="Proteomes" id="UP001528672">
    <property type="component" value="Unassembled WGS sequence"/>
</dbReference>
<dbReference type="Pfam" id="PF00144">
    <property type="entry name" value="Beta-lactamase"/>
    <property type="match status" value="1"/>
</dbReference>
<name>A0ABT5MIZ0_9BURK</name>
<evidence type="ECO:0000313" key="3">
    <source>
        <dbReference type="EMBL" id="MDD0816381.1"/>
    </source>
</evidence>
<dbReference type="SUPFAM" id="SSF56601">
    <property type="entry name" value="beta-lactamase/transpeptidase-like"/>
    <property type="match status" value="1"/>
</dbReference>
<comment type="caution">
    <text evidence="3">The sequence shown here is derived from an EMBL/GenBank/DDBJ whole genome shotgun (WGS) entry which is preliminary data.</text>
</comment>
<organism evidence="3 4">
    <name type="scientific">Curvibacter microcysteis</name>
    <dbReference type="NCBI Taxonomy" id="3026419"/>
    <lineage>
        <taxon>Bacteria</taxon>
        <taxon>Pseudomonadati</taxon>
        <taxon>Pseudomonadota</taxon>
        <taxon>Betaproteobacteria</taxon>
        <taxon>Burkholderiales</taxon>
        <taxon>Comamonadaceae</taxon>
        <taxon>Curvibacter</taxon>
    </lineage>
</organism>
<feature type="chain" id="PRO_5045643493" evidence="1">
    <location>
        <begin position="24"/>
        <end position="375"/>
    </location>
</feature>
<feature type="domain" description="Beta-lactamase-related" evidence="2">
    <location>
        <begin position="63"/>
        <end position="348"/>
    </location>
</feature>
<reference evidence="3 4" key="1">
    <citation type="submission" date="2023-02" db="EMBL/GenBank/DDBJ databases">
        <title>Bacterial whole genome sequence for Curvibacter sp. HBC28.</title>
        <authorList>
            <person name="Le V."/>
            <person name="Ko S.-R."/>
            <person name="Ahn C.-Y."/>
            <person name="Oh H.-M."/>
        </authorList>
    </citation>
    <scope>NUCLEOTIDE SEQUENCE [LARGE SCALE GENOMIC DNA]</scope>
    <source>
        <strain evidence="3 4">HBC28</strain>
    </source>
</reference>
<dbReference type="InterPro" id="IPR001466">
    <property type="entry name" value="Beta-lactam-related"/>
</dbReference>
<dbReference type="EMBL" id="JAQSIO010000007">
    <property type="protein sequence ID" value="MDD0816381.1"/>
    <property type="molecule type" value="Genomic_DNA"/>
</dbReference>